<keyword evidence="5" id="KW-0067">ATP-binding</keyword>
<name>A0A7S3KZ94_9STRA</name>
<dbReference type="Gene3D" id="1.10.510.10">
    <property type="entry name" value="Transferase(Phosphotransferase) domain 1"/>
    <property type="match status" value="1"/>
</dbReference>
<evidence type="ECO:0000256" key="5">
    <source>
        <dbReference type="ARBA" id="ARBA00022840"/>
    </source>
</evidence>
<organism evidence="8">
    <name type="scientific">Amphora coffeiformis</name>
    <dbReference type="NCBI Taxonomy" id="265554"/>
    <lineage>
        <taxon>Eukaryota</taxon>
        <taxon>Sar</taxon>
        <taxon>Stramenopiles</taxon>
        <taxon>Ochrophyta</taxon>
        <taxon>Bacillariophyta</taxon>
        <taxon>Bacillariophyceae</taxon>
        <taxon>Bacillariophycidae</taxon>
        <taxon>Thalassiophysales</taxon>
        <taxon>Catenulaceae</taxon>
        <taxon>Amphora</taxon>
    </lineage>
</organism>
<keyword evidence="4" id="KW-0418">Kinase</keyword>
<dbReference type="PROSITE" id="PS50011">
    <property type="entry name" value="PROTEIN_KINASE_DOM"/>
    <property type="match status" value="1"/>
</dbReference>
<keyword evidence="1" id="KW-0723">Serine/threonine-protein kinase</keyword>
<evidence type="ECO:0000313" key="8">
    <source>
        <dbReference type="EMBL" id="CAE0401822.1"/>
    </source>
</evidence>
<keyword evidence="2" id="KW-0808">Transferase</keyword>
<dbReference type="PANTHER" id="PTHR24345:SF91">
    <property type="entry name" value="SERINE_THREONINE-PROTEIN KINASE PLK4"/>
    <property type="match status" value="1"/>
</dbReference>
<evidence type="ECO:0000256" key="2">
    <source>
        <dbReference type="ARBA" id="ARBA00022679"/>
    </source>
</evidence>
<evidence type="ECO:0000256" key="4">
    <source>
        <dbReference type="ARBA" id="ARBA00022777"/>
    </source>
</evidence>
<feature type="region of interest" description="Disordered" evidence="6">
    <location>
        <begin position="122"/>
        <end position="147"/>
    </location>
</feature>
<sequence>MSNNFGTTNLPTTTISTAAGSSYATTTVATTGSATTTACSSSFGQMQTESVALDVDNDSNNLRSYSDPSTINSGIQLPTAAPAARLPTVDMTDTIGAAAAVPPASPSVFEVPVPAPPSMALRTPQETDQRPWDTLGPPSAPLDFNRPSFQRGRRDHVLCYIPETESYERLERVLFRDENEPGRRSGMEYAYYPVPYKRPIKTIMGHVEICRVLQRSRIVHDEDSSRGSEDDYVDDDDDEVCFELTRRNVAVKVNFDSKMRELRHKHAEDPIKEIAAMQLIGDNTPHVLGCSEVLYDPGNQTLNIVMRFCQSGDLFQRLQESQSDEGPPGMPEPNARFFFRQIMHGLRGLHEKGICHRDLSPENVMLDEDESIIIDLGMCLRVPYRDGRRCLISPQGACGKLPYMSPEIYRNRSPFDGNAADVWTAGTILFCMLTGNRSYQRPHSSDPQFYWMTRDINQLLTDWQIQLTPEGLHLLQNMLQVNPRLRLTIDEVLNHPWFMAPDERPVSTHDMEF</sequence>
<evidence type="ECO:0000256" key="1">
    <source>
        <dbReference type="ARBA" id="ARBA00022527"/>
    </source>
</evidence>
<keyword evidence="3" id="KW-0547">Nucleotide-binding</keyword>
<dbReference type="GO" id="GO:0005524">
    <property type="term" value="F:ATP binding"/>
    <property type="evidence" value="ECO:0007669"/>
    <property type="project" value="UniProtKB-KW"/>
</dbReference>
<feature type="domain" description="Protein kinase" evidence="7">
    <location>
        <begin position="218"/>
        <end position="498"/>
    </location>
</feature>
<dbReference type="SUPFAM" id="SSF56112">
    <property type="entry name" value="Protein kinase-like (PK-like)"/>
    <property type="match status" value="1"/>
</dbReference>
<dbReference type="InterPro" id="IPR000719">
    <property type="entry name" value="Prot_kinase_dom"/>
</dbReference>
<accession>A0A7S3KZ94</accession>
<evidence type="ECO:0000256" key="3">
    <source>
        <dbReference type="ARBA" id="ARBA00022741"/>
    </source>
</evidence>
<evidence type="ECO:0000256" key="6">
    <source>
        <dbReference type="SAM" id="MobiDB-lite"/>
    </source>
</evidence>
<dbReference type="GO" id="GO:0005634">
    <property type="term" value="C:nucleus"/>
    <property type="evidence" value="ECO:0007669"/>
    <property type="project" value="TreeGrafter"/>
</dbReference>
<dbReference type="PROSITE" id="PS00109">
    <property type="entry name" value="PROTEIN_KINASE_TYR"/>
    <property type="match status" value="1"/>
</dbReference>
<dbReference type="InterPro" id="IPR011009">
    <property type="entry name" value="Kinase-like_dom_sf"/>
</dbReference>
<dbReference type="GO" id="GO:0004674">
    <property type="term" value="F:protein serine/threonine kinase activity"/>
    <property type="evidence" value="ECO:0007669"/>
    <property type="project" value="UniProtKB-KW"/>
</dbReference>
<dbReference type="AlphaFoldDB" id="A0A7S3KZ94"/>
<dbReference type="PANTHER" id="PTHR24345">
    <property type="entry name" value="SERINE/THREONINE-PROTEIN KINASE PLK"/>
    <property type="match status" value="1"/>
</dbReference>
<dbReference type="EMBL" id="HBIM01000191">
    <property type="protein sequence ID" value="CAE0401822.1"/>
    <property type="molecule type" value="Transcribed_RNA"/>
</dbReference>
<protein>
    <recommendedName>
        <fullName evidence="7">Protein kinase domain-containing protein</fullName>
    </recommendedName>
</protein>
<evidence type="ECO:0000259" key="7">
    <source>
        <dbReference type="PROSITE" id="PS50011"/>
    </source>
</evidence>
<gene>
    <name evidence="8" type="ORF">ACOF00016_LOCUS168</name>
</gene>
<dbReference type="Pfam" id="PF00069">
    <property type="entry name" value="Pkinase"/>
    <property type="match status" value="1"/>
</dbReference>
<reference evidence="8" key="1">
    <citation type="submission" date="2021-01" db="EMBL/GenBank/DDBJ databases">
        <authorList>
            <person name="Corre E."/>
            <person name="Pelletier E."/>
            <person name="Niang G."/>
            <person name="Scheremetjew M."/>
            <person name="Finn R."/>
            <person name="Kale V."/>
            <person name="Holt S."/>
            <person name="Cochrane G."/>
            <person name="Meng A."/>
            <person name="Brown T."/>
            <person name="Cohen L."/>
        </authorList>
    </citation>
    <scope>NUCLEOTIDE SEQUENCE</scope>
    <source>
        <strain evidence="8">CCMP127</strain>
    </source>
</reference>
<dbReference type="InterPro" id="IPR008266">
    <property type="entry name" value="Tyr_kinase_AS"/>
</dbReference>
<proteinExistence type="predicted"/>